<dbReference type="EC" id="6.3.2.30" evidence="4"/>
<proteinExistence type="inferred from homology"/>
<evidence type="ECO:0000256" key="7">
    <source>
        <dbReference type="ARBA" id="ARBA00022598"/>
    </source>
</evidence>
<comment type="catalytic activity">
    <reaction evidence="12">
        <text>[L-4-(L-arginin-2-N-yl)aspartate](n) + L-aspartate + ATP = [L-4-(L-arginin-2-N-yl)aspartate](n)-L-aspartate + ADP + phosphate + H(+)</text>
        <dbReference type="Rhea" id="RHEA:13277"/>
        <dbReference type="Rhea" id="RHEA-COMP:13728"/>
        <dbReference type="Rhea" id="RHEA-COMP:13733"/>
        <dbReference type="ChEBI" id="CHEBI:15378"/>
        <dbReference type="ChEBI" id="CHEBI:29991"/>
        <dbReference type="ChEBI" id="CHEBI:30616"/>
        <dbReference type="ChEBI" id="CHEBI:43474"/>
        <dbReference type="ChEBI" id="CHEBI:137986"/>
        <dbReference type="ChEBI" id="CHEBI:137990"/>
        <dbReference type="ChEBI" id="CHEBI:456216"/>
        <dbReference type="EC" id="6.3.2.29"/>
    </reaction>
</comment>
<dbReference type="Proteomes" id="UP000054695">
    <property type="component" value="Unassembled WGS sequence"/>
</dbReference>
<reference evidence="15 16" key="1">
    <citation type="submission" date="2015-11" db="EMBL/GenBank/DDBJ databases">
        <title>Genomic analysis of 38 Legionella species identifies large and diverse effector repertoires.</title>
        <authorList>
            <person name="Burstein D."/>
            <person name="Amaro F."/>
            <person name="Zusman T."/>
            <person name="Lifshitz Z."/>
            <person name="Cohen O."/>
            <person name="Gilbert J.A."/>
            <person name="Pupko T."/>
            <person name="Shuman H.A."/>
            <person name="Segal G."/>
        </authorList>
    </citation>
    <scope>NUCLEOTIDE SEQUENCE [LARGE SCALE GENOMIC DNA]</scope>
    <source>
        <strain evidence="15 16">WIGA</strain>
    </source>
</reference>
<dbReference type="GO" id="GO:0046872">
    <property type="term" value="F:metal ion binding"/>
    <property type="evidence" value="ECO:0007669"/>
    <property type="project" value="InterPro"/>
</dbReference>
<dbReference type="GO" id="GO:0005524">
    <property type="term" value="F:ATP binding"/>
    <property type="evidence" value="ECO:0007669"/>
    <property type="project" value="UniProtKB-UniRule"/>
</dbReference>
<dbReference type="InterPro" id="IPR011761">
    <property type="entry name" value="ATP-grasp"/>
</dbReference>
<dbReference type="Pfam" id="PF08245">
    <property type="entry name" value="Mur_ligase_M"/>
    <property type="match status" value="1"/>
</dbReference>
<protein>
    <recommendedName>
        <fullName evidence="6">Cyanophycin synthetase</fullName>
        <ecNumber evidence="5">6.3.2.29</ecNumber>
        <ecNumber evidence="4">6.3.2.30</ecNumber>
    </recommendedName>
    <alternativeName>
        <fullName evidence="10">Cyanophycin synthase</fullName>
    </alternativeName>
</protein>
<evidence type="ECO:0000313" key="16">
    <source>
        <dbReference type="Proteomes" id="UP000054695"/>
    </source>
</evidence>
<dbReference type="InterPro" id="IPR013651">
    <property type="entry name" value="ATP-grasp_RimK-type"/>
</dbReference>
<dbReference type="NCBIfam" id="NF010623">
    <property type="entry name" value="PRK14016.1"/>
    <property type="match status" value="1"/>
</dbReference>
<dbReference type="PROSITE" id="PS50975">
    <property type="entry name" value="ATP_GRASP"/>
    <property type="match status" value="1"/>
</dbReference>
<evidence type="ECO:0000256" key="2">
    <source>
        <dbReference type="ARBA" id="ARBA00009060"/>
    </source>
</evidence>
<dbReference type="InterPro" id="IPR013221">
    <property type="entry name" value="Mur_ligase_cen"/>
</dbReference>
<feature type="domain" description="ATP-grasp" evidence="14">
    <location>
        <begin position="221"/>
        <end position="474"/>
    </location>
</feature>
<dbReference type="PANTHER" id="PTHR23135:SF18">
    <property type="entry name" value="CYANOPHYCIN SYNTHETASE"/>
    <property type="match status" value="1"/>
</dbReference>
<evidence type="ECO:0000256" key="1">
    <source>
        <dbReference type="ARBA" id="ARBA00003184"/>
    </source>
</evidence>
<evidence type="ECO:0000256" key="4">
    <source>
        <dbReference type="ARBA" id="ARBA00012968"/>
    </source>
</evidence>
<evidence type="ECO:0000256" key="9">
    <source>
        <dbReference type="ARBA" id="ARBA00022840"/>
    </source>
</evidence>
<keyword evidence="8 13" id="KW-0547">Nucleotide-binding</keyword>
<dbReference type="Pfam" id="PF08443">
    <property type="entry name" value="RimK"/>
    <property type="match status" value="1"/>
</dbReference>
<evidence type="ECO:0000313" key="15">
    <source>
        <dbReference type="EMBL" id="KTC70926.1"/>
    </source>
</evidence>
<dbReference type="EC" id="6.3.2.29" evidence="5"/>
<dbReference type="SUPFAM" id="SSF53244">
    <property type="entry name" value="MurD-like peptide ligases, peptide-binding domain"/>
    <property type="match status" value="1"/>
</dbReference>
<evidence type="ECO:0000256" key="11">
    <source>
        <dbReference type="ARBA" id="ARBA00048094"/>
    </source>
</evidence>
<evidence type="ECO:0000256" key="8">
    <source>
        <dbReference type="ARBA" id="ARBA00022741"/>
    </source>
</evidence>
<gene>
    <name evidence="15" type="primary">cphA</name>
    <name evidence="15" type="ORF">Lboz_2503</name>
</gene>
<comment type="subunit">
    <text evidence="3">Homodimer.</text>
</comment>
<dbReference type="PATRIC" id="fig|447.4.peg.2658"/>
<dbReference type="InterPro" id="IPR011810">
    <property type="entry name" value="Cya_phycin_syn"/>
</dbReference>
<dbReference type="Gene3D" id="3.90.190.20">
    <property type="entry name" value="Mur ligase, C-terminal domain"/>
    <property type="match status" value="1"/>
</dbReference>
<dbReference type="EMBL" id="LNXU01000032">
    <property type="protein sequence ID" value="KTC70926.1"/>
    <property type="molecule type" value="Genomic_DNA"/>
</dbReference>
<dbReference type="SUPFAM" id="SSF53623">
    <property type="entry name" value="MurD-like peptide ligases, catalytic domain"/>
    <property type="match status" value="1"/>
</dbReference>
<name>A0A0W0RIP8_LEGBO</name>
<evidence type="ECO:0000256" key="3">
    <source>
        <dbReference type="ARBA" id="ARBA00011738"/>
    </source>
</evidence>
<keyword evidence="16" id="KW-1185">Reference proteome</keyword>
<evidence type="ECO:0000256" key="6">
    <source>
        <dbReference type="ARBA" id="ARBA00022036"/>
    </source>
</evidence>
<keyword evidence="7 15" id="KW-0436">Ligase</keyword>
<dbReference type="Gene3D" id="3.30.470.20">
    <property type="entry name" value="ATP-grasp fold, B domain"/>
    <property type="match status" value="2"/>
</dbReference>
<dbReference type="RefSeq" id="WP_058460110.1">
    <property type="nucleotide sequence ID" value="NZ_CAAAIY010000005.1"/>
</dbReference>
<dbReference type="GO" id="GO:0071161">
    <property type="term" value="F:cyanophycin synthetase activity (L-arginine-adding)"/>
    <property type="evidence" value="ECO:0007669"/>
    <property type="project" value="UniProtKB-EC"/>
</dbReference>
<evidence type="ECO:0000256" key="10">
    <source>
        <dbReference type="ARBA" id="ARBA00031353"/>
    </source>
</evidence>
<dbReference type="InterPro" id="IPR036615">
    <property type="entry name" value="Mur_ligase_C_dom_sf"/>
</dbReference>
<evidence type="ECO:0000256" key="13">
    <source>
        <dbReference type="PROSITE-ProRule" id="PRU00409"/>
    </source>
</evidence>
<dbReference type="Gene3D" id="3.40.1190.10">
    <property type="entry name" value="Mur-like, catalytic domain"/>
    <property type="match status" value="1"/>
</dbReference>
<comment type="caution">
    <text evidence="15">The sequence shown here is derived from an EMBL/GenBank/DDBJ whole genome shotgun (WGS) entry which is preliminary data.</text>
</comment>
<dbReference type="InterPro" id="IPR004101">
    <property type="entry name" value="Mur_ligase_C"/>
</dbReference>
<dbReference type="Pfam" id="PF18921">
    <property type="entry name" value="Cyanophycin_syn"/>
    <property type="match status" value="1"/>
</dbReference>
<comment type="similarity">
    <text evidence="2">In the C-terminal section; belongs to the MurCDEF family.</text>
</comment>
<dbReference type="AlphaFoldDB" id="A0A0W0RIP8"/>
<comment type="catalytic activity">
    <reaction evidence="11">
        <text>[L-4-(L-arginin-2-N-yl)aspartate](n)-L-aspartate + L-arginine + ATP = [L-4-(L-arginin-2-N-yl)aspartate](n+1) + ADP + phosphate + H(+)</text>
        <dbReference type="Rhea" id="RHEA:23888"/>
        <dbReference type="Rhea" id="RHEA-COMP:13732"/>
        <dbReference type="Rhea" id="RHEA-COMP:13733"/>
        <dbReference type="ChEBI" id="CHEBI:15378"/>
        <dbReference type="ChEBI" id="CHEBI:30616"/>
        <dbReference type="ChEBI" id="CHEBI:32682"/>
        <dbReference type="ChEBI" id="CHEBI:43474"/>
        <dbReference type="ChEBI" id="CHEBI:137986"/>
        <dbReference type="ChEBI" id="CHEBI:137990"/>
        <dbReference type="ChEBI" id="CHEBI:456216"/>
        <dbReference type="EC" id="6.3.2.30"/>
    </reaction>
</comment>
<dbReference type="Pfam" id="PF02875">
    <property type="entry name" value="Mur_ligase_C"/>
    <property type="match status" value="1"/>
</dbReference>
<evidence type="ECO:0000256" key="12">
    <source>
        <dbReference type="ARBA" id="ARBA00048425"/>
    </source>
</evidence>
<keyword evidence="9 13" id="KW-0067">ATP-binding</keyword>
<organism evidence="15 16">
    <name type="scientific">Legionella bozemanae</name>
    <name type="common">Fluoribacter bozemanae</name>
    <dbReference type="NCBI Taxonomy" id="447"/>
    <lineage>
        <taxon>Bacteria</taxon>
        <taxon>Pseudomonadati</taxon>
        <taxon>Pseudomonadota</taxon>
        <taxon>Gammaproteobacteria</taxon>
        <taxon>Legionellales</taxon>
        <taxon>Legionellaceae</taxon>
        <taxon>Legionella</taxon>
    </lineage>
</organism>
<dbReference type="NCBIfam" id="TIGR02068">
    <property type="entry name" value="cya_phycin_syn"/>
    <property type="match status" value="1"/>
</dbReference>
<comment type="function">
    <text evidence="1">Catalyzes the ATP-dependent polymerization of arginine and aspartate to multi-L-arginyl-poly-L-aspartic acid (cyanophycin; a water-insoluble reserve polymer).</text>
</comment>
<dbReference type="GO" id="GO:0071160">
    <property type="term" value="F:cyanophycin synthetase activity (L-aspartate-adding)"/>
    <property type="evidence" value="ECO:0007669"/>
    <property type="project" value="UniProtKB-EC"/>
</dbReference>
<dbReference type="STRING" id="447.Lboz_2503"/>
<evidence type="ECO:0000256" key="5">
    <source>
        <dbReference type="ARBA" id="ARBA00013005"/>
    </source>
</evidence>
<dbReference type="InterPro" id="IPR036565">
    <property type="entry name" value="Mur-like_cat_sf"/>
</dbReference>
<sequence length="879" mass="97836">MNILKTQVLKGPNYWSNYRKELIVIKLDLGKYEEFPTNLLVGFKERLIECLPSLHSHRCSLGVEGGFLKRVEEGTWLGHVIEHVALELQCLAGMECGFGRTYGTKDYGVYQVIFAYQIEEAGLYAGEVAVNFINSIAEGKKYPLGEALNHLREIFKKQGLGPSTQALVDEAKKRKIPWKHYENTSLITLGYGRNQKKIWASVSSKTSSIGVDIASDKELTKQILSTNFIPTPKGMVIRDKEELQEAIKLLGFPLVIKPYNGNHGKGVTTNITDRDKAIFGYELAKKISNELIIERFMTGKDYRFLVVNYKVVAVAERTPAQIRGNGKLTINQLIQQANEDPNRGDCHENMLTKIKIDESTFSILKQNNLTLESILPENYILYLKETANLSSGGTAKDVTDTVHAFNIFLAERVARLVNLDICGIDVISNDIGCPLNENHGAIIEVNAGPGLRMHLSPNEGKPRNVAEPILNMLYPPNLTSRIPIVAVTGTNGKTSVVRLIAHLARFANHHTGYTTTDGIYINNKLIYNGDCSGPASAQVVLYDPEVDYAVLECARGGILRSGLGFDECDISVITNVTEDHLGLNEIYTLDELVQVKAVVARSTKETGYAILNADDNLTYDLRNDLTCNIALFSMFESPRIRKHCSLGGLAAYLDQGHIIVQRSSERTVLADVKSIPLSFQGTASGMILNILAATLAGVISHFSLEKIKEALQIFYPTVENLPGRMNLFKFPHCQVMVDYAHNEGAFRELKNYLASIHCTKKIGIIGAVGDRRDEDIEKLGYHAASMFDEIVIRHDKDGRGRTHHEINRLIVAGILRSNFKPSLNIISDEIEAIEYVTGVAELNTFIFCAVEDVFETTNFLKKMEKQLMIANEVYNDTQS</sequence>
<evidence type="ECO:0000259" key="14">
    <source>
        <dbReference type="PROSITE" id="PS50975"/>
    </source>
</evidence>
<dbReference type="PANTHER" id="PTHR23135">
    <property type="entry name" value="MUR LIGASE FAMILY MEMBER"/>
    <property type="match status" value="1"/>
</dbReference>
<accession>A0A0W0RIP8</accession>
<dbReference type="InterPro" id="IPR044019">
    <property type="entry name" value="Cyanophycin_syn_N"/>
</dbReference>
<dbReference type="OrthoDB" id="9803907at2"/>
<dbReference type="SUPFAM" id="SSF56059">
    <property type="entry name" value="Glutathione synthetase ATP-binding domain-like"/>
    <property type="match status" value="1"/>
</dbReference>